<comment type="function">
    <text evidence="5">Plays an important role in meiotic recombination and associated DNA double-strand break repair.</text>
</comment>
<evidence type="ECO:0000256" key="3">
    <source>
        <dbReference type="ARBA" id="ARBA00023204"/>
    </source>
</evidence>
<dbReference type="GO" id="GO:0051321">
    <property type="term" value="P:meiotic cell cycle"/>
    <property type="evidence" value="ECO:0007669"/>
    <property type="project" value="UniProtKB-KW"/>
</dbReference>
<feature type="domain" description="MCM AAA-lid" evidence="7">
    <location>
        <begin position="542"/>
        <end position="623"/>
    </location>
</feature>
<keyword evidence="3" id="KW-0234">DNA repair</keyword>
<dbReference type="KEGG" id="char:122131772"/>
<dbReference type="OrthoDB" id="2015372at2759"/>
<dbReference type="InterPro" id="IPR058769">
    <property type="entry name" value="MCMDC2_N"/>
</dbReference>
<evidence type="ECO:0000256" key="6">
    <source>
        <dbReference type="ARBA" id="ARBA00067689"/>
    </source>
</evidence>
<evidence type="ECO:0000256" key="5">
    <source>
        <dbReference type="ARBA" id="ARBA00059210"/>
    </source>
</evidence>
<keyword evidence="1" id="KW-0597">Phosphoprotein</keyword>
<dbReference type="Pfam" id="PF26063">
    <property type="entry name" value="MCMDC2_N"/>
    <property type="match status" value="1"/>
</dbReference>
<name>A0A8M1KJ54_CLUHA</name>
<proteinExistence type="predicted"/>
<dbReference type="AlphaFoldDB" id="A0A8M1KJ54"/>
<reference evidence="10" key="1">
    <citation type="submission" date="2025-08" db="UniProtKB">
        <authorList>
            <consortium name="RefSeq"/>
        </authorList>
    </citation>
    <scope>IDENTIFICATION</scope>
</reference>
<evidence type="ECO:0000256" key="1">
    <source>
        <dbReference type="ARBA" id="ARBA00022553"/>
    </source>
</evidence>
<dbReference type="GeneID" id="122131772"/>
<dbReference type="FunFam" id="3.40.50.300:FF:001155">
    <property type="entry name" value="minichromosome maintenance domain-containing protein 2"/>
    <property type="match status" value="1"/>
</dbReference>
<keyword evidence="2" id="KW-0227">DNA damage</keyword>
<dbReference type="GO" id="GO:0003677">
    <property type="term" value="F:DNA binding"/>
    <property type="evidence" value="ECO:0007669"/>
    <property type="project" value="InterPro"/>
</dbReference>
<dbReference type="GO" id="GO:0017116">
    <property type="term" value="F:single-stranded DNA helicase activity"/>
    <property type="evidence" value="ECO:0007669"/>
    <property type="project" value="TreeGrafter"/>
</dbReference>
<dbReference type="GO" id="GO:0005634">
    <property type="term" value="C:nucleus"/>
    <property type="evidence" value="ECO:0007669"/>
    <property type="project" value="TreeGrafter"/>
</dbReference>
<keyword evidence="9" id="KW-1185">Reference proteome</keyword>
<keyword evidence="4" id="KW-0469">Meiosis</keyword>
<dbReference type="InterPro" id="IPR031327">
    <property type="entry name" value="MCM"/>
</dbReference>
<sequence>MMEDFLSLKEAIVSYLDRTGGLQQLIADCKSFKESSQGDAVYRFSFHVSPSDLTELDARLGDVVLHEPLKAKALFRSVCFLSIKTLSLMDQIHMESQVNVVLKVTHLPPFPSYQLNLCEFPKGYGPMRPMAMEGLVIAMTRVTKYTQGARFLCTNENCPCAEGFQHIRVHAPGATETATVRSDFTCLLCSASLKEDVKSRVLGDKQLVELIHVDALDVLGVHPPSSLRYQSVTLFLRDELCNSMRIGWLYRVVGIPAHVHQWPTVTWSVEASSVQPWTPENPCQISKNFQALFVSMAGSPWRFSAVVANSFASQVVPPGLYTTLKLALLLSLVQSGDMDPDSHTCLDVLALTSDTLIVDRLMTYSLALATRGIHHHATGELFSSLSKDEHGVGTANIHAGSALLATGGVCLLGDLTLYRKDKMDALQSGLEIRAVSVFIPGKKYGEEADQQLSFPLQCNFWALADMAAPSKKSAKNDTAALGSVDIGSIPSQVAETFGLMIQCRDLGGDQVSLPITVHTLRQAIQPGEPLYPACMQFATQDFKELLAFARSLQVEMSPEAEKMIHGYYMASRRIRSDSTQGSSVSVASMKLLIALAEAHSKLSLRNRVLEEDALIAVLLCENSITLKHGASALVIPPDAVFPCDLHDLESLHRRDVALEEFHQQILQFVYSYAPGAASYITEE</sequence>
<dbReference type="InterPro" id="IPR041562">
    <property type="entry name" value="MCM_lid"/>
</dbReference>
<dbReference type="RefSeq" id="XP_042562373.1">
    <property type="nucleotide sequence ID" value="XM_042706439.1"/>
</dbReference>
<evidence type="ECO:0000256" key="2">
    <source>
        <dbReference type="ARBA" id="ARBA00022763"/>
    </source>
</evidence>
<feature type="domain" description="MCMDC2 N-terminal" evidence="8">
    <location>
        <begin position="8"/>
        <end position="107"/>
    </location>
</feature>
<organism evidence="9 10">
    <name type="scientific">Clupea harengus</name>
    <name type="common">Atlantic herring</name>
    <dbReference type="NCBI Taxonomy" id="7950"/>
    <lineage>
        <taxon>Eukaryota</taxon>
        <taxon>Metazoa</taxon>
        <taxon>Chordata</taxon>
        <taxon>Craniata</taxon>
        <taxon>Vertebrata</taxon>
        <taxon>Euteleostomi</taxon>
        <taxon>Actinopterygii</taxon>
        <taxon>Neopterygii</taxon>
        <taxon>Teleostei</taxon>
        <taxon>Clupei</taxon>
        <taxon>Clupeiformes</taxon>
        <taxon>Clupeoidei</taxon>
        <taxon>Clupeidae</taxon>
        <taxon>Clupea</taxon>
    </lineage>
</organism>
<evidence type="ECO:0000256" key="4">
    <source>
        <dbReference type="ARBA" id="ARBA00023254"/>
    </source>
</evidence>
<dbReference type="GO" id="GO:0005524">
    <property type="term" value="F:ATP binding"/>
    <property type="evidence" value="ECO:0007669"/>
    <property type="project" value="InterPro"/>
</dbReference>
<evidence type="ECO:0000259" key="7">
    <source>
        <dbReference type="Pfam" id="PF17855"/>
    </source>
</evidence>
<gene>
    <name evidence="10" type="primary">mcmdc2</name>
</gene>
<dbReference type="PANTHER" id="PTHR11630">
    <property type="entry name" value="DNA REPLICATION LICENSING FACTOR MCM FAMILY MEMBER"/>
    <property type="match status" value="1"/>
</dbReference>
<evidence type="ECO:0000313" key="10">
    <source>
        <dbReference type="RefSeq" id="XP_042562373.1"/>
    </source>
</evidence>
<accession>A0A8M1KJ54</accession>
<dbReference type="CTD" id="157777"/>
<dbReference type="PANTHER" id="PTHR11630:SF75">
    <property type="entry name" value="MINICHROMOSOME MAINTENANCE DOMAIN-CONTAINING PROTEIN 2"/>
    <property type="match status" value="1"/>
</dbReference>
<protein>
    <recommendedName>
        <fullName evidence="6">Minichromosome maintenance domain-containing protein 2</fullName>
    </recommendedName>
</protein>
<dbReference type="Pfam" id="PF17855">
    <property type="entry name" value="MCM_lid"/>
    <property type="match status" value="1"/>
</dbReference>
<dbReference type="GO" id="GO:0000727">
    <property type="term" value="P:double-strand break repair via break-induced replication"/>
    <property type="evidence" value="ECO:0007669"/>
    <property type="project" value="TreeGrafter"/>
</dbReference>
<evidence type="ECO:0000259" key="8">
    <source>
        <dbReference type="Pfam" id="PF26063"/>
    </source>
</evidence>
<dbReference type="Proteomes" id="UP000515152">
    <property type="component" value="Unplaced"/>
</dbReference>
<evidence type="ECO:0000313" key="9">
    <source>
        <dbReference type="Proteomes" id="UP000515152"/>
    </source>
</evidence>